<proteinExistence type="inferred from homology"/>
<evidence type="ECO:0000313" key="14">
    <source>
        <dbReference type="EMBL" id="SHF01673.1"/>
    </source>
</evidence>
<evidence type="ECO:0000256" key="1">
    <source>
        <dbReference type="ARBA" id="ARBA00003478"/>
    </source>
</evidence>
<dbReference type="InterPro" id="IPR001063">
    <property type="entry name" value="Ribosomal_uL22"/>
</dbReference>
<organism evidence="14 15">
    <name type="scientific">Alkalibacter saccharofermentans DSM 14828</name>
    <dbReference type="NCBI Taxonomy" id="1120975"/>
    <lineage>
        <taxon>Bacteria</taxon>
        <taxon>Bacillati</taxon>
        <taxon>Bacillota</taxon>
        <taxon>Clostridia</taxon>
        <taxon>Eubacteriales</taxon>
        <taxon>Eubacteriaceae</taxon>
        <taxon>Alkalibacter</taxon>
    </lineage>
</organism>
<comment type="similarity">
    <text evidence="2 10 11">Belongs to the universal ribosomal protein uL22 family.</text>
</comment>
<dbReference type="HAMAP" id="MF_01331_B">
    <property type="entry name" value="Ribosomal_uL22_B"/>
    <property type="match status" value="1"/>
</dbReference>
<dbReference type="GO" id="GO:0022625">
    <property type="term" value="C:cytosolic large ribosomal subunit"/>
    <property type="evidence" value="ECO:0007669"/>
    <property type="project" value="TreeGrafter"/>
</dbReference>
<evidence type="ECO:0000256" key="4">
    <source>
        <dbReference type="ARBA" id="ARBA00022730"/>
    </source>
</evidence>
<dbReference type="OrthoDB" id="9805969at2"/>
<dbReference type="PANTHER" id="PTHR13501:SF8">
    <property type="entry name" value="LARGE RIBOSOMAL SUBUNIT PROTEIN UL22M"/>
    <property type="match status" value="1"/>
</dbReference>
<dbReference type="GO" id="GO:0019843">
    <property type="term" value="F:rRNA binding"/>
    <property type="evidence" value="ECO:0007669"/>
    <property type="project" value="UniProtKB-UniRule"/>
</dbReference>
<comment type="function">
    <text evidence="1 10">The globular domain of the protein is located near the polypeptide exit tunnel on the outside of the subunit, while an extended beta-hairpin is found that lines the wall of the exit tunnel in the center of the 70S ribosome.</text>
</comment>
<dbReference type="PANTHER" id="PTHR13501">
    <property type="entry name" value="CHLOROPLAST 50S RIBOSOMAL PROTEIN L22-RELATED"/>
    <property type="match status" value="1"/>
</dbReference>
<dbReference type="NCBIfam" id="TIGR01044">
    <property type="entry name" value="rplV_bact"/>
    <property type="match status" value="1"/>
</dbReference>
<dbReference type="STRING" id="1120975.SAMN02746064_01688"/>
<dbReference type="GO" id="GO:0006412">
    <property type="term" value="P:translation"/>
    <property type="evidence" value="ECO:0007669"/>
    <property type="project" value="UniProtKB-UniRule"/>
</dbReference>
<keyword evidence="7 10" id="KW-0687">Ribonucleoprotein</keyword>
<dbReference type="InterPro" id="IPR047867">
    <property type="entry name" value="Ribosomal_uL22_bac/org-type"/>
</dbReference>
<dbReference type="CDD" id="cd00336">
    <property type="entry name" value="Ribosomal_L22"/>
    <property type="match status" value="1"/>
</dbReference>
<dbReference type="Gene3D" id="3.90.470.10">
    <property type="entry name" value="Ribosomal protein L22/L17"/>
    <property type="match status" value="1"/>
</dbReference>
<sequence>MEAKASARYVRVSPRKAKLVVDLVRGKRIGEAINILSVIPNKSARVVEKVIKSAAANAENNYEMDPGKLVVSEIYANQGPTMKRFRAGSMGRAALIKKRSSHISVVLKEKE</sequence>
<gene>
    <name evidence="10" type="primary">rplV</name>
    <name evidence="14" type="ORF">SAMN02746064_01688</name>
</gene>
<evidence type="ECO:0000256" key="6">
    <source>
        <dbReference type="ARBA" id="ARBA00022980"/>
    </source>
</evidence>
<dbReference type="Proteomes" id="UP000184251">
    <property type="component" value="Unassembled WGS sequence"/>
</dbReference>
<comment type="function">
    <text evidence="8">This protein binds specifically to 23S rRNA; its binding is stimulated by other ribosomal proteins, e.g. L4, L17, and L20. It is important during the early stages of 50S assembly. It makes multiple contacts with different domains of the 23S rRNA in the assembled 50S subunit and ribosome.</text>
</comment>
<keyword evidence="5 10" id="KW-0694">RNA-binding</keyword>
<evidence type="ECO:0000256" key="2">
    <source>
        <dbReference type="ARBA" id="ARBA00009451"/>
    </source>
</evidence>
<reference evidence="14 15" key="1">
    <citation type="submission" date="2016-11" db="EMBL/GenBank/DDBJ databases">
        <authorList>
            <person name="Jaros S."/>
            <person name="Januszkiewicz K."/>
            <person name="Wedrychowicz H."/>
        </authorList>
    </citation>
    <scope>NUCLEOTIDE SEQUENCE [LARGE SCALE GENOMIC DNA]</scope>
    <source>
        <strain evidence="14 15">DSM 14828</strain>
    </source>
</reference>
<evidence type="ECO:0000256" key="8">
    <source>
        <dbReference type="ARBA" id="ARBA00025084"/>
    </source>
</evidence>
<evidence type="ECO:0000313" key="15">
    <source>
        <dbReference type="Proteomes" id="UP000184251"/>
    </source>
</evidence>
<keyword evidence="6 10" id="KW-0689">Ribosomal protein</keyword>
<evidence type="ECO:0000256" key="12">
    <source>
        <dbReference type="RuleBase" id="RU004006"/>
    </source>
</evidence>
<evidence type="ECO:0000256" key="11">
    <source>
        <dbReference type="RuleBase" id="RU004005"/>
    </source>
</evidence>
<dbReference type="SUPFAM" id="SSF54843">
    <property type="entry name" value="Ribosomal protein L22"/>
    <property type="match status" value="1"/>
</dbReference>
<accession>A0A1M4Y7W9</accession>
<keyword evidence="15" id="KW-1185">Reference proteome</keyword>
<protein>
    <recommendedName>
        <fullName evidence="9 10">Large ribosomal subunit protein uL22</fullName>
    </recommendedName>
</protein>
<keyword evidence="4 10" id="KW-0699">rRNA-binding</keyword>
<dbReference type="AlphaFoldDB" id="A0A1M4Y7W9"/>
<evidence type="ECO:0000256" key="5">
    <source>
        <dbReference type="ARBA" id="ARBA00022884"/>
    </source>
</evidence>
<comment type="subunit">
    <text evidence="3 10 12">Part of the 50S ribosomal subunit.</text>
</comment>
<dbReference type="EMBL" id="FQTU01000012">
    <property type="protein sequence ID" value="SHF01673.1"/>
    <property type="molecule type" value="Genomic_DNA"/>
</dbReference>
<dbReference type="RefSeq" id="WP_073271027.1">
    <property type="nucleotide sequence ID" value="NZ_FQTU01000012.1"/>
</dbReference>
<dbReference type="GO" id="GO:0003735">
    <property type="term" value="F:structural constituent of ribosome"/>
    <property type="evidence" value="ECO:0007669"/>
    <property type="project" value="InterPro"/>
</dbReference>
<evidence type="ECO:0000256" key="13">
    <source>
        <dbReference type="RuleBase" id="RU004008"/>
    </source>
</evidence>
<dbReference type="Pfam" id="PF00237">
    <property type="entry name" value="Ribosomal_L22"/>
    <property type="match status" value="1"/>
</dbReference>
<name>A0A1M4Y7W9_9FIRM</name>
<dbReference type="InterPro" id="IPR036394">
    <property type="entry name" value="Ribosomal_uL22_sf"/>
</dbReference>
<evidence type="ECO:0000256" key="10">
    <source>
        <dbReference type="HAMAP-Rule" id="MF_01331"/>
    </source>
</evidence>
<evidence type="ECO:0000256" key="3">
    <source>
        <dbReference type="ARBA" id="ARBA00011838"/>
    </source>
</evidence>
<evidence type="ECO:0000256" key="7">
    <source>
        <dbReference type="ARBA" id="ARBA00023274"/>
    </source>
</evidence>
<comment type="function">
    <text evidence="10 13">This protein binds specifically to 23S rRNA; its binding is stimulated by other ribosomal proteins, e.g., L4, L17, and L20. It is important during the early stages of 50S assembly. It makes multiple contacts with different domains of the 23S rRNA in the assembled 50S subunit and ribosome.</text>
</comment>
<evidence type="ECO:0000256" key="9">
    <source>
        <dbReference type="ARBA" id="ARBA00035207"/>
    </source>
</evidence>
<dbReference type="InterPro" id="IPR005727">
    <property type="entry name" value="Ribosomal_uL22_bac/chlpt-type"/>
</dbReference>